<dbReference type="PANTHER" id="PTHR42928">
    <property type="entry name" value="TRICARBOXYLATE-BINDING PROTEIN"/>
    <property type="match status" value="1"/>
</dbReference>
<proteinExistence type="predicted"/>
<evidence type="ECO:0008006" key="2">
    <source>
        <dbReference type="Google" id="ProtNLM"/>
    </source>
</evidence>
<feature type="non-terminal residue" evidence="1">
    <location>
        <position position="1"/>
    </location>
</feature>
<gene>
    <name evidence="1" type="ORF">S03H2_58776</name>
</gene>
<sequence>RDIPTMIESGYDLEWSVRRGIVVPKGTPLDRVKILEEGLRKVAQDKNFIKDIETAGGAVEFVSFEDYGAYLKKLDADIARAAEKITQ</sequence>
<organism evidence="1">
    <name type="scientific">marine sediment metagenome</name>
    <dbReference type="NCBI Taxonomy" id="412755"/>
    <lineage>
        <taxon>unclassified sequences</taxon>
        <taxon>metagenomes</taxon>
        <taxon>ecological metagenomes</taxon>
    </lineage>
</organism>
<dbReference type="InterPro" id="IPR005064">
    <property type="entry name" value="BUG"/>
</dbReference>
<dbReference type="Gene3D" id="3.40.190.150">
    <property type="entry name" value="Bordetella uptake gene, domain 1"/>
    <property type="match status" value="1"/>
</dbReference>
<evidence type="ECO:0000313" key="1">
    <source>
        <dbReference type="EMBL" id="GAH89658.1"/>
    </source>
</evidence>
<dbReference type="EMBL" id="BARU01037758">
    <property type="protein sequence ID" value="GAH89658.1"/>
    <property type="molecule type" value="Genomic_DNA"/>
</dbReference>
<dbReference type="PANTHER" id="PTHR42928:SF5">
    <property type="entry name" value="BLR1237 PROTEIN"/>
    <property type="match status" value="1"/>
</dbReference>
<dbReference type="InterPro" id="IPR042100">
    <property type="entry name" value="Bug_dom1"/>
</dbReference>
<protein>
    <recommendedName>
        <fullName evidence="2">Tripartite tricarboxylate transporter substrate binding protein</fullName>
    </recommendedName>
</protein>
<name>X1L677_9ZZZZ</name>
<dbReference type="AlphaFoldDB" id="X1L677"/>
<accession>X1L677</accession>
<reference evidence="1" key="1">
    <citation type="journal article" date="2014" name="Front. Microbiol.">
        <title>High frequency of phylogenetically diverse reductive dehalogenase-homologous genes in deep subseafloor sedimentary metagenomes.</title>
        <authorList>
            <person name="Kawai M."/>
            <person name="Futagami T."/>
            <person name="Toyoda A."/>
            <person name="Takaki Y."/>
            <person name="Nishi S."/>
            <person name="Hori S."/>
            <person name="Arai W."/>
            <person name="Tsubouchi T."/>
            <person name="Morono Y."/>
            <person name="Uchiyama I."/>
            <person name="Ito T."/>
            <person name="Fujiyama A."/>
            <person name="Inagaki F."/>
            <person name="Takami H."/>
        </authorList>
    </citation>
    <scope>NUCLEOTIDE SEQUENCE</scope>
    <source>
        <strain evidence="1">Expedition CK06-06</strain>
    </source>
</reference>
<comment type="caution">
    <text evidence="1">The sequence shown here is derived from an EMBL/GenBank/DDBJ whole genome shotgun (WGS) entry which is preliminary data.</text>
</comment>